<evidence type="ECO:0000313" key="2">
    <source>
        <dbReference type="Proteomes" id="UP000186513"/>
    </source>
</evidence>
<evidence type="ECO:0000313" key="1">
    <source>
        <dbReference type="EMBL" id="SFZ79470.1"/>
    </source>
</evidence>
<dbReference type="Proteomes" id="UP000186513">
    <property type="component" value="Unassembled WGS sequence"/>
</dbReference>
<dbReference type="AlphaFoldDB" id="A0A1K2HRU9"/>
<proteinExistence type="predicted"/>
<name>A0A1K2HRU9_9NEIS</name>
<protein>
    <submittedName>
        <fullName evidence="1">Uncharacterized protein</fullName>
    </submittedName>
</protein>
<gene>
    <name evidence="1" type="ORF">SAMN02745887_03652</name>
</gene>
<reference evidence="1 2" key="1">
    <citation type="submission" date="2016-11" db="EMBL/GenBank/DDBJ databases">
        <authorList>
            <person name="Jaros S."/>
            <person name="Januszkiewicz K."/>
            <person name="Wedrychowicz H."/>
        </authorList>
    </citation>
    <scope>NUCLEOTIDE SEQUENCE [LARGE SCALE GENOMIC DNA]</scope>
    <source>
        <strain evidence="1 2">DSM 18899</strain>
    </source>
</reference>
<dbReference type="EMBL" id="FPKR01000018">
    <property type="protein sequence ID" value="SFZ79470.1"/>
    <property type="molecule type" value="Genomic_DNA"/>
</dbReference>
<sequence length="42" mass="4749">MANKQAQVTMSALCHVPNGDQSREQVAAMLFICRFNLQVQRL</sequence>
<accession>A0A1K2HRU9</accession>
<keyword evidence="2" id="KW-1185">Reference proteome</keyword>
<organism evidence="1 2">
    <name type="scientific">Chitinimonas taiwanensis DSM 18899</name>
    <dbReference type="NCBI Taxonomy" id="1121279"/>
    <lineage>
        <taxon>Bacteria</taxon>
        <taxon>Pseudomonadati</taxon>
        <taxon>Pseudomonadota</taxon>
        <taxon>Betaproteobacteria</taxon>
        <taxon>Neisseriales</taxon>
        <taxon>Chitinibacteraceae</taxon>
        <taxon>Chitinimonas</taxon>
    </lineage>
</organism>